<dbReference type="AlphaFoldDB" id="A0A9D4BE96"/>
<proteinExistence type="predicted"/>
<reference evidence="1" key="2">
    <citation type="submission" date="2020-11" db="EMBL/GenBank/DDBJ databases">
        <authorList>
            <person name="McCartney M.A."/>
            <person name="Auch B."/>
            <person name="Kono T."/>
            <person name="Mallez S."/>
            <person name="Becker A."/>
            <person name="Gohl D.M."/>
            <person name="Silverstein K.A.T."/>
            <person name="Koren S."/>
            <person name="Bechman K.B."/>
            <person name="Herman A."/>
            <person name="Abrahante J.E."/>
            <person name="Garbe J."/>
        </authorList>
    </citation>
    <scope>NUCLEOTIDE SEQUENCE</scope>
    <source>
        <strain evidence="1">Duluth1</strain>
        <tissue evidence="1">Whole animal</tissue>
    </source>
</reference>
<protein>
    <submittedName>
        <fullName evidence="1">Uncharacterized protein</fullName>
    </submittedName>
</protein>
<evidence type="ECO:0000313" key="2">
    <source>
        <dbReference type="Proteomes" id="UP000828390"/>
    </source>
</evidence>
<sequence>MDIPAENGLSPYILNTSCLAYHLRVFRVLVEAHSQGNRPCLLQAGQGIYLG</sequence>
<name>A0A9D4BE96_DREPO</name>
<organism evidence="1 2">
    <name type="scientific">Dreissena polymorpha</name>
    <name type="common">Zebra mussel</name>
    <name type="synonym">Mytilus polymorpha</name>
    <dbReference type="NCBI Taxonomy" id="45954"/>
    <lineage>
        <taxon>Eukaryota</taxon>
        <taxon>Metazoa</taxon>
        <taxon>Spiralia</taxon>
        <taxon>Lophotrochozoa</taxon>
        <taxon>Mollusca</taxon>
        <taxon>Bivalvia</taxon>
        <taxon>Autobranchia</taxon>
        <taxon>Heteroconchia</taxon>
        <taxon>Euheterodonta</taxon>
        <taxon>Imparidentia</taxon>
        <taxon>Neoheterodontei</taxon>
        <taxon>Myida</taxon>
        <taxon>Dreissenoidea</taxon>
        <taxon>Dreissenidae</taxon>
        <taxon>Dreissena</taxon>
    </lineage>
</organism>
<evidence type="ECO:0000313" key="1">
    <source>
        <dbReference type="EMBL" id="KAH3699735.1"/>
    </source>
</evidence>
<accession>A0A9D4BE96</accession>
<reference evidence="1" key="1">
    <citation type="journal article" date="2019" name="bioRxiv">
        <title>The Genome of the Zebra Mussel, Dreissena polymorpha: A Resource for Invasive Species Research.</title>
        <authorList>
            <person name="McCartney M.A."/>
            <person name="Auch B."/>
            <person name="Kono T."/>
            <person name="Mallez S."/>
            <person name="Zhang Y."/>
            <person name="Obille A."/>
            <person name="Becker A."/>
            <person name="Abrahante J.E."/>
            <person name="Garbe J."/>
            <person name="Badalamenti J.P."/>
            <person name="Herman A."/>
            <person name="Mangelson H."/>
            <person name="Liachko I."/>
            <person name="Sullivan S."/>
            <person name="Sone E.D."/>
            <person name="Koren S."/>
            <person name="Silverstein K.A.T."/>
            <person name="Beckman K.B."/>
            <person name="Gohl D.M."/>
        </authorList>
    </citation>
    <scope>NUCLEOTIDE SEQUENCE</scope>
    <source>
        <strain evidence="1">Duluth1</strain>
        <tissue evidence="1">Whole animal</tissue>
    </source>
</reference>
<dbReference type="Proteomes" id="UP000828390">
    <property type="component" value="Unassembled WGS sequence"/>
</dbReference>
<dbReference type="EMBL" id="JAIWYP010000015">
    <property type="protein sequence ID" value="KAH3699735.1"/>
    <property type="molecule type" value="Genomic_DNA"/>
</dbReference>
<gene>
    <name evidence="1" type="ORF">DPMN_074696</name>
</gene>
<comment type="caution">
    <text evidence="1">The sequence shown here is derived from an EMBL/GenBank/DDBJ whole genome shotgun (WGS) entry which is preliminary data.</text>
</comment>
<keyword evidence="2" id="KW-1185">Reference proteome</keyword>